<organism evidence="2">
    <name type="scientific">Tanacetum cinerariifolium</name>
    <name type="common">Dalmatian daisy</name>
    <name type="synonym">Chrysanthemum cinerariifolium</name>
    <dbReference type="NCBI Taxonomy" id="118510"/>
    <lineage>
        <taxon>Eukaryota</taxon>
        <taxon>Viridiplantae</taxon>
        <taxon>Streptophyta</taxon>
        <taxon>Embryophyta</taxon>
        <taxon>Tracheophyta</taxon>
        <taxon>Spermatophyta</taxon>
        <taxon>Magnoliopsida</taxon>
        <taxon>eudicotyledons</taxon>
        <taxon>Gunneridae</taxon>
        <taxon>Pentapetalae</taxon>
        <taxon>asterids</taxon>
        <taxon>campanulids</taxon>
        <taxon>Asterales</taxon>
        <taxon>Asteraceae</taxon>
        <taxon>Asteroideae</taxon>
        <taxon>Anthemideae</taxon>
        <taxon>Anthemidinae</taxon>
        <taxon>Tanacetum</taxon>
    </lineage>
</organism>
<name>A0A699VEW8_TANCI</name>
<evidence type="ECO:0000313" key="2">
    <source>
        <dbReference type="EMBL" id="GFD30234.1"/>
    </source>
</evidence>
<keyword evidence="1" id="KW-0732">Signal</keyword>
<evidence type="ECO:0000256" key="1">
    <source>
        <dbReference type="SAM" id="SignalP"/>
    </source>
</evidence>
<proteinExistence type="predicted"/>
<feature type="chain" id="PRO_5025466577" evidence="1">
    <location>
        <begin position="17"/>
        <end position="51"/>
    </location>
</feature>
<protein>
    <submittedName>
        <fullName evidence="2">Uncharacterized protein</fullName>
    </submittedName>
</protein>
<feature type="signal peptide" evidence="1">
    <location>
        <begin position="1"/>
        <end position="16"/>
    </location>
</feature>
<accession>A0A699VEW8</accession>
<sequence length="51" mass="6029">ICGFRLHLFLAAFACASLKDKGYWGEDDPFDAQQSFFEKEVWVFRQEEVRP</sequence>
<comment type="caution">
    <text evidence="2">The sequence shown here is derived from an EMBL/GenBank/DDBJ whole genome shotgun (WGS) entry which is preliminary data.</text>
</comment>
<gene>
    <name evidence="2" type="ORF">Tci_902203</name>
</gene>
<dbReference type="EMBL" id="BKCJ011402008">
    <property type="protein sequence ID" value="GFD30234.1"/>
    <property type="molecule type" value="Genomic_DNA"/>
</dbReference>
<dbReference type="AlphaFoldDB" id="A0A699VEW8"/>
<reference evidence="2" key="1">
    <citation type="journal article" date="2019" name="Sci. Rep.">
        <title>Draft genome of Tanacetum cinerariifolium, the natural source of mosquito coil.</title>
        <authorList>
            <person name="Yamashiro T."/>
            <person name="Shiraishi A."/>
            <person name="Satake H."/>
            <person name="Nakayama K."/>
        </authorList>
    </citation>
    <scope>NUCLEOTIDE SEQUENCE</scope>
</reference>
<feature type="non-terminal residue" evidence="2">
    <location>
        <position position="1"/>
    </location>
</feature>